<dbReference type="SMR" id="O16741"/>
<dbReference type="PANTHER" id="PTHR22744:SF16">
    <property type="entry name" value="BTB DOMAIN-CONTAINING PROTEIN"/>
    <property type="match status" value="1"/>
</dbReference>
<dbReference type="CTD" id="173539"/>
<dbReference type="PaxDb" id="6239-F45C12.7"/>
<sequence>MDKTKNETLEFASDWMYATLPITFYSDCNGLKCNVSIFNPDDQFLSTVKFDWDQKVIKDLTGTFTWIFDNSGGSCNQQLESITLDKPGQCYAQKINWNVFDYNYLRCKYSLTPNCCQEKCSDNKVALTPKKSPGQKVPEHKPTDHEIGSDVSYEKLFAPSNRHDAVLLIGEKKLHVSKAFLSYHSDYFSDLFADKINEEIRLEDVSYEDFGLLMSIIHPETGFVNDQNAEKLLHLGNRFKISCVIHQVEHHFTRGTNFSNERLIFLADKYELQKLLEKAIQEMNSLDKAKKFGGSDDYKKLSDFARGKISDRLMQLLIN</sequence>
<gene>
    <name evidence="2 4" type="primary">btb-6</name>
    <name evidence="2" type="ORF">CELE_F45C12.7</name>
    <name evidence="4" type="ORF">F45C12.7</name>
</gene>
<evidence type="ECO:0000313" key="3">
    <source>
        <dbReference type="Proteomes" id="UP000001940"/>
    </source>
</evidence>
<dbReference type="InParanoid" id="O16741"/>
<dbReference type="EMBL" id="BX284602">
    <property type="protein sequence ID" value="CCD71256.1"/>
    <property type="molecule type" value="Genomic_DNA"/>
</dbReference>
<dbReference type="Gene3D" id="3.30.710.10">
    <property type="entry name" value="Potassium Channel Kv1.1, Chain A"/>
    <property type="match status" value="1"/>
</dbReference>
<dbReference type="Proteomes" id="UP000001940">
    <property type="component" value="Chromosome II"/>
</dbReference>
<dbReference type="Bgee" id="WBGene00018438">
    <property type="expression patterns" value="Expressed in embryo and 4 other cell types or tissues"/>
</dbReference>
<dbReference type="SMART" id="SM00225">
    <property type="entry name" value="BTB"/>
    <property type="match status" value="1"/>
</dbReference>
<dbReference type="PIR" id="T32101">
    <property type="entry name" value="T32101"/>
</dbReference>
<proteinExistence type="evidence at protein level"/>
<keyword evidence="3" id="KW-1185">Reference proteome</keyword>
<evidence type="ECO:0000313" key="2">
    <source>
        <dbReference type="EMBL" id="CCD71256.1"/>
    </source>
</evidence>
<dbReference type="SUPFAM" id="SSF54695">
    <property type="entry name" value="POZ domain"/>
    <property type="match status" value="1"/>
</dbReference>
<dbReference type="UCSC" id="F45C12.7">
    <property type="organism name" value="c. elegans"/>
</dbReference>
<dbReference type="MINT" id="O16741"/>
<dbReference type="WormBase" id="F45C12.7">
    <property type="protein sequence ID" value="CE10448"/>
    <property type="gene ID" value="WBGene00018438"/>
    <property type="gene designation" value="btb-6"/>
</dbReference>
<dbReference type="PhylomeDB" id="O16741"/>
<dbReference type="InterPro" id="IPR000210">
    <property type="entry name" value="BTB/POZ_dom"/>
</dbReference>
<accession>O16741</accession>
<feature type="domain" description="BTB" evidence="1">
    <location>
        <begin position="163"/>
        <end position="226"/>
    </location>
</feature>
<dbReference type="KEGG" id="cel:CELE_F45C12.7"/>
<name>O16741_CAEEL</name>
<dbReference type="RefSeq" id="NP_494054.1">
    <property type="nucleotide sequence ID" value="NM_061653.5"/>
</dbReference>
<dbReference type="OrthoDB" id="6156804at2759"/>
<protein>
    <submittedName>
        <fullName evidence="2">BTB domain-containing protein</fullName>
    </submittedName>
</protein>
<dbReference type="PeptideAtlas" id="O16741"/>
<evidence type="ECO:0000259" key="1">
    <source>
        <dbReference type="PROSITE" id="PS50097"/>
    </source>
</evidence>
<dbReference type="AlphaFoldDB" id="O16741"/>
<dbReference type="InterPro" id="IPR011333">
    <property type="entry name" value="SKP1/BTB/POZ_sf"/>
</dbReference>
<dbReference type="Pfam" id="PF00651">
    <property type="entry name" value="BTB"/>
    <property type="match status" value="1"/>
</dbReference>
<dbReference type="GeneID" id="173539"/>
<dbReference type="PROSITE" id="PS50097">
    <property type="entry name" value="BTB"/>
    <property type="match status" value="1"/>
</dbReference>
<dbReference type="IntAct" id="O16741">
    <property type="interactions" value="1"/>
</dbReference>
<dbReference type="CDD" id="cd01165">
    <property type="entry name" value="BTB_POZ"/>
    <property type="match status" value="1"/>
</dbReference>
<dbReference type="AGR" id="WB:WBGene00018438"/>
<dbReference type="STRING" id="6239.F45C12.7.1"/>
<evidence type="ECO:0007829" key="5">
    <source>
        <dbReference type="PeptideAtlas" id="O16741"/>
    </source>
</evidence>
<evidence type="ECO:0000313" key="4">
    <source>
        <dbReference type="WormBase" id="F45C12.7"/>
    </source>
</evidence>
<keyword evidence="5" id="KW-1267">Proteomics identification</keyword>
<reference evidence="2 3" key="1">
    <citation type="journal article" date="1998" name="Science">
        <title>Genome sequence of the nematode C. elegans: a platform for investigating biology.</title>
        <authorList>
            <consortium name="The C. elegans sequencing consortium"/>
            <person name="Sulson J.E."/>
            <person name="Waterston R."/>
        </authorList>
    </citation>
    <scope>NUCLEOTIDE SEQUENCE [LARGE SCALE GENOMIC DNA]</scope>
    <source>
        <strain evidence="2 3">Bristol N2</strain>
    </source>
</reference>
<dbReference type="FunCoup" id="O16741">
    <property type="interactions" value="14"/>
</dbReference>
<organism evidence="2 3">
    <name type="scientific">Caenorhabditis elegans</name>
    <dbReference type="NCBI Taxonomy" id="6239"/>
    <lineage>
        <taxon>Eukaryota</taxon>
        <taxon>Metazoa</taxon>
        <taxon>Ecdysozoa</taxon>
        <taxon>Nematoda</taxon>
        <taxon>Chromadorea</taxon>
        <taxon>Rhabditida</taxon>
        <taxon>Rhabditina</taxon>
        <taxon>Rhabditomorpha</taxon>
        <taxon>Rhabditoidea</taxon>
        <taxon>Rhabditidae</taxon>
        <taxon>Peloderinae</taxon>
        <taxon>Caenorhabditis</taxon>
    </lineage>
</organism>
<dbReference type="eggNOG" id="ENOG502RFNH">
    <property type="taxonomic scope" value="Eukaryota"/>
</dbReference>
<dbReference type="PANTHER" id="PTHR22744">
    <property type="entry name" value="HELIX LOOP HELIX PROTEIN 21-RELATED"/>
    <property type="match status" value="1"/>
</dbReference>
<dbReference type="HOGENOM" id="CLU_036654_0_1_1"/>